<dbReference type="PANTHER" id="PTHR30055:SF235">
    <property type="entry name" value="TRANSCRIPTIONAL REGULATORY PROTEIN"/>
    <property type="match status" value="1"/>
</dbReference>
<reference evidence="4 5" key="1">
    <citation type="journal article" date="2015" name="Genome Announc.">
        <title>Complete Genome Sequence of Sedimenticola thiotaurini Strain SIP-G1, a Polyphosphate- and Polyhydroxyalkanoate-Accumulating Sulfur-Oxidizing Gammaproteobacterium Isolated from Salt Marsh Sediments.</title>
        <authorList>
            <person name="Flood B.E."/>
            <person name="Jones D.S."/>
            <person name="Bailey J.V."/>
        </authorList>
    </citation>
    <scope>NUCLEOTIDE SEQUENCE [LARGE SCALE GENOMIC DNA]</scope>
    <source>
        <strain evidence="4 5">SIP-G1</strain>
    </source>
</reference>
<dbReference type="PROSITE" id="PS50977">
    <property type="entry name" value="HTH_TETR_2"/>
    <property type="match status" value="1"/>
</dbReference>
<accession>A0A0F7K432</accession>
<dbReference type="PANTHER" id="PTHR30055">
    <property type="entry name" value="HTH-TYPE TRANSCRIPTIONAL REGULATOR RUTR"/>
    <property type="match status" value="1"/>
</dbReference>
<dbReference type="PROSITE" id="PS01081">
    <property type="entry name" value="HTH_TETR_1"/>
    <property type="match status" value="1"/>
</dbReference>
<feature type="domain" description="HTH tetR-type" evidence="3">
    <location>
        <begin position="15"/>
        <end position="75"/>
    </location>
</feature>
<protein>
    <recommendedName>
        <fullName evidence="3">HTH tetR-type domain-containing protein</fullName>
    </recommendedName>
</protein>
<keyword evidence="1 2" id="KW-0238">DNA-binding</keyword>
<dbReference type="SUPFAM" id="SSF46689">
    <property type="entry name" value="Homeodomain-like"/>
    <property type="match status" value="1"/>
</dbReference>
<dbReference type="InterPro" id="IPR023772">
    <property type="entry name" value="DNA-bd_HTH_TetR-type_CS"/>
</dbReference>
<feature type="DNA-binding region" description="H-T-H motif" evidence="2">
    <location>
        <begin position="38"/>
        <end position="57"/>
    </location>
</feature>
<gene>
    <name evidence="4" type="ORF">AAY24_02150</name>
</gene>
<dbReference type="GO" id="GO:0003700">
    <property type="term" value="F:DNA-binding transcription factor activity"/>
    <property type="evidence" value="ECO:0007669"/>
    <property type="project" value="TreeGrafter"/>
</dbReference>
<keyword evidence="5" id="KW-1185">Reference proteome</keyword>
<dbReference type="AlphaFoldDB" id="A0A0F7K432"/>
<dbReference type="Proteomes" id="UP000034410">
    <property type="component" value="Chromosome"/>
</dbReference>
<dbReference type="EMBL" id="CP011412">
    <property type="protein sequence ID" value="AKH21995.1"/>
    <property type="molecule type" value="Genomic_DNA"/>
</dbReference>
<dbReference type="PATRIC" id="fig|1543721.4.peg.455"/>
<dbReference type="KEGG" id="seds:AAY24_02150"/>
<evidence type="ECO:0000313" key="5">
    <source>
        <dbReference type="Proteomes" id="UP000034410"/>
    </source>
</evidence>
<dbReference type="Pfam" id="PF17939">
    <property type="entry name" value="TetR_C_30"/>
    <property type="match status" value="1"/>
</dbReference>
<dbReference type="InterPro" id="IPR009057">
    <property type="entry name" value="Homeodomain-like_sf"/>
</dbReference>
<sequence length="239" mass="26532">MVANDIGGCHLKAPAETKERILDVAEQIFAEKGYAATSMRTITSQAKVNLAAINYHFGSKVQLYRAVFRRRVEPMNRSRIEMLHSLERKAGDTPLALEDILQAFLEPALRASLDPKQGGTNFIKLLGRPHAEPGPDIHDFLPPMYDEVKKRYRAALAKALPDLSQEELSWRVHFVIGAMAFTLAGTDALEMIESCRYCDPTDIQGIVQYLLPFLKGGLSAPPAVLKSADRNTRIPDKSS</sequence>
<dbReference type="PRINTS" id="PR00455">
    <property type="entry name" value="HTHTETR"/>
</dbReference>
<organism evidence="4 5">
    <name type="scientific">Sedimenticola thiotaurini</name>
    <dbReference type="NCBI Taxonomy" id="1543721"/>
    <lineage>
        <taxon>Bacteria</taxon>
        <taxon>Pseudomonadati</taxon>
        <taxon>Pseudomonadota</taxon>
        <taxon>Gammaproteobacteria</taxon>
        <taxon>Chromatiales</taxon>
        <taxon>Sedimenticolaceae</taxon>
        <taxon>Sedimenticola</taxon>
    </lineage>
</organism>
<dbReference type="Gene3D" id="1.10.357.10">
    <property type="entry name" value="Tetracycline Repressor, domain 2"/>
    <property type="match status" value="1"/>
</dbReference>
<dbReference type="InterPro" id="IPR041586">
    <property type="entry name" value="PsrA_TetR_C"/>
</dbReference>
<dbReference type="InterPro" id="IPR036271">
    <property type="entry name" value="Tet_transcr_reg_TetR-rel_C_sf"/>
</dbReference>
<dbReference type="InterPro" id="IPR050109">
    <property type="entry name" value="HTH-type_TetR-like_transc_reg"/>
</dbReference>
<dbReference type="SUPFAM" id="SSF48498">
    <property type="entry name" value="Tetracyclin repressor-like, C-terminal domain"/>
    <property type="match status" value="1"/>
</dbReference>
<evidence type="ECO:0000313" key="4">
    <source>
        <dbReference type="EMBL" id="AKH21995.1"/>
    </source>
</evidence>
<evidence type="ECO:0000256" key="2">
    <source>
        <dbReference type="PROSITE-ProRule" id="PRU00335"/>
    </source>
</evidence>
<dbReference type="InterPro" id="IPR001647">
    <property type="entry name" value="HTH_TetR"/>
</dbReference>
<evidence type="ECO:0000259" key="3">
    <source>
        <dbReference type="PROSITE" id="PS50977"/>
    </source>
</evidence>
<evidence type="ECO:0000256" key="1">
    <source>
        <dbReference type="ARBA" id="ARBA00023125"/>
    </source>
</evidence>
<dbReference type="Pfam" id="PF00440">
    <property type="entry name" value="TetR_N"/>
    <property type="match status" value="1"/>
</dbReference>
<name>A0A0F7K432_9GAMM</name>
<proteinExistence type="predicted"/>
<dbReference type="GO" id="GO:0000976">
    <property type="term" value="F:transcription cis-regulatory region binding"/>
    <property type="evidence" value="ECO:0007669"/>
    <property type="project" value="TreeGrafter"/>
</dbReference>
<dbReference type="RefSeq" id="WP_046860941.1">
    <property type="nucleotide sequence ID" value="NZ_CP011412.1"/>
</dbReference>